<accession>A0A375YFH0</accession>
<evidence type="ECO:0000313" key="2">
    <source>
        <dbReference type="EMBL" id="SRX79861.1"/>
    </source>
</evidence>
<keyword evidence="3" id="KW-1185">Reference proteome</keyword>
<proteinExistence type="predicted"/>
<reference evidence="2 3" key="1">
    <citation type="submission" date="2018-05" db="EMBL/GenBank/DDBJ databases">
        <authorList>
            <consortium name="IHU Genomes"/>
        </authorList>
    </citation>
    <scope>NUCLEOTIDE SEQUENCE [LARGE SCALE GENOMIC DNA]</scope>
    <source>
        <strain evidence="2 3">P7335</strain>
    </source>
</reference>
<gene>
    <name evidence="2" type="ORF">MPP7335_01599</name>
</gene>
<dbReference type="Gene3D" id="3.50.50.60">
    <property type="entry name" value="FAD/NAD(P)-binding domain"/>
    <property type="match status" value="1"/>
</dbReference>
<dbReference type="GO" id="GO:0071949">
    <property type="term" value="F:FAD binding"/>
    <property type="evidence" value="ECO:0007669"/>
    <property type="project" value="InterPro"/>
</dbReference>
<dbReference type="Pfam" id="PF01494">
    <property type="entry name" value="FAD_binding_3"/>
    <property type="match status" value="1"/>
</dbReference>
<dbReference type="Proteomes" id="UP000252008">
    <property type="component" value="Unassembled WGS sequence"/>
</dbReference>
<protein>
    <recommendedName>
        <fullName evidence="1">FAD-binding domain-containing protein</fullName>
    </recommendedName>
</protein>
<sequence length="449" mass="49745">MVLGASMAGLLAARVLTEFFDRVSVVDRDELDDSSAPRRGVPQAQQPHVMLARCGQIIEELFPGVTGEIVGAGAHLWRTGDLSQLYTRFNGHLVTRTGRLEDPDMLTILYAGRPFLECHVRRRVRALPTVSFVDRHDIDALTWSGQAVTGVRVTGQADHRTHDIAADLVVDATGRGSRTPNFLEQQGRARPREDQLTVHVSYASMRVRIPDGLLHELLFIDMPEPGRPRGFAMSRCEGDEWHVMVGTLGRDNRPPVSVDEFHARAEELMPAHAYAALRAGEPLADLAVYRFPASRWRRYDKVRMPDGLLVTGDAVASFNPIYGQGMTLAAIDAVALRDCLRGGDRGLSRRFHRQTAKGIGIAWRTAVNSDLLLPEVEGPRPLSTRLSNAYIDRILLACETDAWVDQQFQMVSGMLQPPSRLLRPAMLRRVFAASRGRQNLSAVEVPATA</sequence>
<dbReference type="PANTHER" id="PTHR43422:SF3">
    <property type="entry name" value="THIAMINE THIAZOLE SYNTHASE"/>
    <property type="match status" value="1"/>
</dbReference>
<organism evidence="2 3">
    <name type="scientific">Mycolicibacterium parafortuitum</name>
    <name type="common">Mycobacterium parafortuitum</name>
    <dbReference type="NCBI Taxonomy" id="39692"/>
    <lineage>
        <taxon>Bacteria</taxon>
        <taxon>Bacillati</taxon>
        <taxon>Actinomycetota</taxon>
        <taxon>Actinomycetes</taxon>
        <taxon>Mycobacteriales</taxon>
        <taxon>Mycobacteriaceae</taxon>
        <taxon>Mycolicibacterium</taxon>
    </lineage>
</organism>
<dbReference type="STRING" id="39692.BST38_05210"/>
<dbReference type="InterPro" id="IPR036188">
    <property type="entry name" value="FAD/NAD-bd_sf"/>
</dbReference>
<evidence type="ECO:0000313" key="3">
    <source>
        <dbReference type="Proteomes" id="UP000252008"/>
    </source>
</evidence>
<feature type="domain" description="FAD-binding" evidence="1">
    <location>
        <begin position="2"/>
        <end position="337"/>
    </location>
</feature>
<dbReference type="InterPro" id="IPR002938">
    <property type="entry name" value="FAD-bd"/>
</dbReference>
<dbReference type="PANTHER" id="PTHR43422">
    <property type="entry name" value="THIAMINE THIAZOLE SYNTHASE"/>
    <property type="match status" value="1"/>
</dbReference>
<dbReference type="AlphaFoldDB" id="A0A375YFH0"/>
<dbReference type="EMBL" id="UEGS01000001">
    <property type="protein sequence ID" value="SRX79861.1"/>
    <property type="molecule type" value="Genomic_DNA"/>
</dbReference>
<dbReference type="SUPFAM" id="SSF51905">
    <property type="entry name" value="FAD/NAD(P)-binding domain"/>
    <property type="match status" value="1"/>
</dbReference>
<evidence type="ECO:0000259" key="1">
    <source>
        <dbReference type="Pfam" id="PF01494"/>
    </source>
</evidence>
<name>A0A375YFH0_MYCPF</name>